<dbReference type="CDD" id="cd00063">
    <property type="entry name" value="FN3"/>
    <property type="match status" value="1"/>
</dbReference>
<dbReference type="SMART" id="SM00060">
    <property type="entry name" value="FN3"/>
    <property type="match status" value="1"/>
</dbReference>
<organism evidence="9 10">
    <name type="scientific">Ovis ammon polii</name>
    <dbReference type="NCBI Taxonomy" id="230172"/>
    <lineage>
        <taxon>Eukaryota</taxon>
        <taxon>Metazoa</taxon>
        <taxon>Chordata</taxon>
        <taxon>Craniata</taxon>
        <taxon>Vertebrata</taxon>
        <taxon>Euteleostomi</taxon>
        <taxon>Mammalia</taxon>
        <taxon>Eutheria</taxon>
        <taxon>Laurasiatheria</taxon>
        <taxon>Artiodactyla</taxon>
        <taxon>Ruminantia</taxon>
        <taxon>Pecora</taxon>
        <taxon>Bovidae</taxon>
        <taxon>Caprinae</taxon>
        <taxon>Ovis</taxon>
    </lineage>
</organism>
<dbReference type="InterPro" id="IPR007110">
    <property type="entry name" value="Ig-like_dom"/>
</dbReference>
<dbReference type="GO" id="GO:0016020">
    <property type="term" value="C:membrane"/>
    <property type="evidence" value="ECO:0007669"/>
    <property type="project" value="UniProtKB-SubCell"/>
</dbReference>
<evidence type="ECO:0000256" key="5">
    <source>
        <dbReference type="ARBA" id="ARBA00023180"/>
    </source>
</evidence>
<dbReference type="InterPro" id="IPR003599">
    <property type="entry name" value="Ig_sub"/>
</dbReference>
<dbReference type="InterPro" id="IPR003598">
    <property type="entry name" value="Ig_sub2"/>
</dbReference>
<accession>A0AAD4TT74</accession>
<reference evidence="9" key="1">
    <citation type="submission" date="2022-03" db="EMBL/GenBank/DDBJ databases">
        <title>Genomic analyses of argali, domestic sheep and their hybrids provide insights into chromosomal evolution, heterosis and genetic basis of agronomic traits.</title>
        <authorList>
            <person name="Li M."/>
        </authorList>
    </citation>
    <scope>NUCLEOTIDE SEQUENCE</scope>
    <source>
        <strain evidence="9">CAU-MHL-2022a</strain>
        <tissue evidence="9">Skin</tissue>
    </source>
</reference>
<dbReference type="PANTHER" id="PTHR44170">
    <property type="entry name" value="PROTEIN SIDEKICK"/>
    <property type="match status" value="1"/>
</dbReference>
<comment type="subcellular location">
    <subcellularLocation>
        <location evidence="1">Membrane</location>
    </subcellularLocation>
</comment>
<evidence type="ECO:0000313" key="9">
    <source>
        <dbReference type="EMBL" id="KAI4532866.1"/>
    </source>
</evidence>
<feature type="domain" description="Ig-like" evidence="7">
    <location>
        <begin position="38"/>
        <end position="123"/>
    </location>
</feature>
<dbReference type="PANTHER" id="PTHR44170:SF8">
    <property type="entry name" value="NETRIN RECEPTOR DCC"/>
    <property type="match status" value="1"/>
</dbReference>
<dbReference type="EMBL" id="JAKZEL010000021">
    <property type="protein sequence ID" value="KAI4532866.1"/>
    <property type="molecule type" value="Genomic_DNA"/>
</dbReference>
<dbReference type="SUPFAM" id="SSF48726">
    <property type="entry name" value="Immunoglobulin"/>
    <property type="match status" value="1"/>
</dbReference>
<dbReference type="Pfam" id="PF00041">
    <property type="entry name" value="fn3"/>
    <property type="match status" value="1"/>
</dbReference>
<comment type="caution">
    <text evidence="9">The sequence shown here is derived from an EMBL/GenBank/DDBJ whole genome shotgun (WGS) entry which is preliminary data.</text>
</comment>
<keyword evidence="2" id="KW-0677">Repeat</keyword>
<dbReference type="Proteomes" id="UP001214576">
    <property type="component" value="Unassembled WGS sequence"/>
</dbReference>
<evidence type="ECO:0000256" key="6">
    <source>
        <dbReference type="ARBA" id="ARBA00023319"/>
    </source>
</evidence>
<dbReference type="InterPro" id="IPR036179">
    <property type="entry name" value="Ig-like_dom_sf"/>
</dbReference>
<protein>
    <submittedName>
        <fullName evidence="9">Uncharacterized protein</fullName>
    </submittedName>
</protein>
<keyword evidence="6" id="KW-0393">Immunoglobulin domain</keyword>
<keyword evidence="5" id="KW-0325">Glycoprotein</keyword>
<dbReference type="InterPro" id="IPR036116">
    <property type="entry name" value="FN3_sf"/>
</dbReference>
<sequence length="288" mass="32434">MPKHWPMKNKPYACPFILSIAISTRLMCGLGDRNKVPPWFLNHPSNLYAYESMDIEFECTVSGKPVPTVNWMKNGDVVIPSDYFQIVGGSNLRILGVVKSDEGFYQCVAENEAGNTQTSAQLIVPKPAILSSSVLPSAPRDVVPVLVSSRFVRLSWRPPAEAKGNIQTFTVFYSREGDNSQLNLPLPTRTQRQVENKWNNDVPDSSSAPTDHDSLYGFDRERAVNTSQPGSLQFTVGNLKPEAMYTFRVVAYNQWGPGESSQPIKVATQPEHFSKFMYEKYYIREKEQ</sequence>
<name>A0AAD4TT74_OVIAM</name>
<dbReference type="Gene3D" id="2.60.40.10">
    <property type="entry name" value="Immunoglobulins"/>
    <property type="match status" value="2"/>
</dbReference>
<dbReference type="AlphaFoldDB" id="A0AAD4TT74"/>
<dbReference type="InterPro" id="IPR003961">
    <property type="entry name" value="FN3_dom"/>
</dbReference>
<dbReference type="GO" id="GO:0098609">
    <property type="term" value="P:cell-cell adhesion"/>
    <property type="evidence" value="ECO:0007669"/>
    <property type="project" value="TreeGrafter"/>
</dbReference>
<dbReference type="SMART" id="SM00409">
    <property type="entry name" value="IG"/>
    <property type="match status" value="2"/>
</dbReference>
<evidence type="ECO:0000256" key="3">
    <source>
        <dbReference type="ARBA" id="ARBA00023136"/>
    </source>
</evidence>
<dbReference type="SUPFAM" id="SSF49265">
    <property type="entry name" value="Fibronectin type III"/>
    <property type="match status" value="1"/>
</dbReference>
<dbReference type="FunFam" id="2.60.40.10:FF:000004">
    <property type="entry name" value="DCC isoform 1"/>
    <property type="match status" value="1"/>
</dbReference>
<evidence type="ECO:0000256" key="2">
    <source>
        <dbReference type="ARBA" id="ARBA00022737"/>
    </source>
</evidence>
<evidence type="ECO:0000256" key="4">
    <source>
        <dbReference type="ARBA" id="ARBA00023157"/>
    </source>
</evidence>
<feature type="domain" description="Fibronectin type-III" evidence="8">
    <location>
        <begin position="138"/>
        <end position="271"/>
    </location>
</feature>
<dbReference type="InterPro" id="IPR013098">
    <property type="entry name" value="Ig_I-set"/>
</dbReference>
<evidence type="ECO:0000259" key="7">
    <source>
        <dbReference type="PROSITE" id="PS50835"/>
    </source>
</evidence>
<keyword evidence="4" id="KW-1015">Disulfide bond</keyword>
<evidence type="ECO:0000256" key="1">
    <source>
        <dbReference type="ARBA" id="ARBA00004370"/>
    </source>
</evidence>
<gene>
    <name evidence="9" type="ORF">MG293_017274</name>
</gene>
<keyword evidence="10" id="KW-1185">Reference proteome</keyword>
<dbReference type="Pfam" id="PF07679">
    <property type="entry name" value="I-set"/>
    <property type="match status" value="1"/>
</dbReference>
<dbReference type="InterPro" id="IPR013783">
    <property type="entry name" value="Ig-like_fold"/>
</dbReference>
<dbReference type="PROSITE" id="PS50835">
    <property type="entry name" value="IG_LIKE"/>
    <property type="match status" value="1"/>
</dbReference>
<dbReference type="PROSITE" id="PS50853">
    <property type="entry name" value="FN3"/>
    <property type="match status" value="1"/>
</dbReference>
<evidence type="ECO:0000259" key="8">
    <source>
        <dbReference type="PROSITE" id="PS50853"/>
    </source>
</evidence>
<keyword evidence="3" id="KW-0472">Membrane</keyword>
<evidence type="ECO:0000313" key="10">
    <source>
        <dbReference type="Proteomes" id="UP001214576"/>
    </source>
</evidence>
<proteinExistence type="predicted"/>
<dbReference type="SMART" id="SM00408">
    <property type="entry name" value="IGc2"/>
    <property type="match status" value="1"/>
</dbReference>